<accession>A0A4Y7L7B5</accession>
<protein>
    <submittedName>
        <fullName evidence="1">Uncharacterized protein</fullName>
    </submittedName>
</protein>
<sequence>MLVVEMKNPLMSLISPCHIPAPIAEELSNGVEVHEQLNNEEELKVAKGPTTHSFTDFKRFSVHTFCLQQGLCFGFVEFEQLSSMQNEMKVYSVMFSGVDVCCRRWRIMLRGRVSLPITIICCLYWKHNNVKVLLEYSTTGNHFKLVDKEKWPREHPLTRGVSSGA</sequence>
<dbReference type="EMBL" id="CM010724">
    <property type="protein sequence ID" value="RZC80169.1"/>
    <property type="molecule type" value="Genomic_DNA"/>
</dbReference>
<dbReference type="STRING" id="3469.A0A4Y7L7B5"/>
<evidence type="ECO:0000313" key="2">
    <source>
        <dbReference type="Proteomes" id="UP000316621"/>
    </source>
</evidence>
<reference evidence="1 2" key="1">
    <citation type="journal article" date="2018" name="Science">
        <title>The opium poppy genome and morphinan production.</title>
        <authorList>
            <person name="Guo L."/>
            <person name="Winzer T."/>
            <person name="Yang X."/>
            <person name="Li Y."/>
            <person name="Ning Z."/>
            <person name="He Z."/>
            <person name="Teodor R."/>
            <person name="Lu Y."/>
            <person name="Bowser T.A."/>
            <person name="Graham I.A."/>
            <person name="Ye K."/>
        </authorList>
    </citation>
    <scope>NUCLEOTIDE SEQUENCE [LARGE SCALE GENOMIC DNA]</scope>
    <source>
        <strain evidence="2">cv. HN1</strain>
        <tissue evidence="1">Leaves</tissue>
    </source>
</reference>
<name>A0A4Y7L7B5_PAPSO</name>
<gene>
    <name evidence="1" type="ORF">C5167_042748</name>
</gene>
<dbReference type="Gramene" id="RZC80169">
    <property type="protein sequence ID" value="RZC80169"/>
    <property type="gene ID" value="C5167_042748"/>
</dbReference>
<dbReference type="AlphaFoldDB" id="A0A4Y7L7B5"/>
<organism evidence="1 2">
    <name type="scientific">Papaver somniferum</name>
    <name type="common">Opium poppy</name>
    <dbReference type="NCBI Taxonomy" id="3469"/>
    <lineage>
        <taxon>Eukaryota</taxon>
        <taxon>Viridiplantae</taxon>
        <taxon>Streptophyta</taxon>
        <taxon>Embryophyta</taxon>
        <taxon>Tracheophyta</taxon>
        <taxon>Spermatophyta</taxon>
        <taxon>Magnoliopsida</taxon>
        <taxon>Ranunculales</taxon>
        <taxon>Papaveraceae</taxon>
        <taxon>Papaveroideae</taxon>
        <taxon>Papaver</taxon>
    </lineage>
</organism>
<dbReference type="Proteomes" id="UP000316621">
    <property type="component" value="Chromosome 10"/>
</dbReference>
<proteinExistence type="predicted"/>
<keyword evidence="2" id="KW-1185">Reference proteome</keyword>
<evidence type="ECO:0000313" key="1">
    <source>
        <dbReference type="EMBL" id="RZC80169.1"/>
    </source>
</evidence>